<dbReference type="AlphaFoldDB" id="A0A1U7M3H4"/>
<dbReference type="PANTHER" id="PTHR36007">
    <property type="entry name" value="TRANSPORT PROTEIN-RELATED"/>
    <property type="match status" value="1"/>
</dbReference>
<feature type="transmembrane region" description="Helical" evidence="1">
    <location>
        <begin position="134"/>
        <end position="156"/>
    </location>
</feature>
<keyword evidence="1" id="KW-0812">Transmembrane</keyword>
<evidence type="ECO:0000313" key="2">
    <source>
        <dbReference type="EMBL" id="OLS01836.1"/>
    </source>
</evidence>
<sequence>MDFMIEILEELKVEIIVMFFSMLPLIELRGAIPLGISLGLNPWQSAIISILGNILVVFILLNILNPVMIHFERTKFFSATLGKIKERSMKKSSVIKKYSLLGLFIFVSLPIPTTGAWTGALISSILKLDVKKAFVSMSLGIVVAGIITLTISHSIFTIL</sequence>
<keyword evidence="3" id="KW-1185">Reference proteome</keyword>
<evidence type="ECO:0000256" key="1">
    <source>
        <dbReference type="SAM" id="Phobius"/>
    </source>
</evidence>
<comment type="caution">
    <text evidence="2">The sequence shown here is derived from an EMBL/GenBank/DDBJ whole genome shotgun (WGS) entry which is preliminary data.</text>
</comment>
<feature type="transmembrane region" description="Helical" evidence="1">
    <location>
        <begin position="12"/>
        <end position="32"/>
    </location>
</feature>
<dbReference type="InterPro" id="IPR009577">
    <property type="entry name" value="Sm_multidrug_ex"/>
</dbReference>
<feature type="transmembrane region" description="Helical" evidence="1">
    <location>
        <begin position="98"/>
        <end position="122"/>
    </location>
</feature>
<proteinExistence type="predicted"/>
<feature type="transmembrane region" description="Helical" evidence="1">
    <location>
        <begin position="44"/>
        <end position="64"/>
    </location>
</feature>
<keyword evidence="1" id="KW-1133">Transmembrane helix</keyword>
<evidence type="ECO:0000313" key="3">
    <source>
        <dbReference type="Proteomes" id="UP000186112"/>
    </source>
</evidence>
<dbReference type="Proteomes" id="UP000186112">
    <property type="component" value="Unassembled WGS sequence"/>
</dbReference>
<dbReference type="EMBL" id="LTDM01000059">
    <property type="protein sequence ID" value="OLS01836.1"/>
    <property type="molecule type" value="Genomic_DNA"/>
</dbReference>
<protein>
    <submittedName>
        <fullName evidence="2">Putative small multi-drug export protein</fullName>
    </submittedName>
</protein>
<dbReference type="Pfam" id="PF06695">
    <property type="entry name" value="Sm_multidrug_ex"/>
    <property type="match status" value="1"/>
</dbReference>
<gene>
    <name evidence="2" type="ORF">TICRE_22130</name>
</gene>
<dbReference type="PANTHER" id="PTHR36007:SF2">
    <property type="entry name" value="TRANSPORT PROTEIN-RELATED"/>
    <property type="match status" value="1"/>
</dbReference>
<name>A0A1U7M3H4_TISCR</name>
<accession>A0A1U7M3H4</accession>
<reference evidence="2 3" key="1">
    <citation type="submission" date="2016-02" db="EMBL/GenBank/DDBJ databases">
        <title>Genome sequence of Tissierella creatinophila DSM 6911.</title>
        <authorList>
            <person name="Poehlein A."/>
            <person name="Daniel R."/>
        </authorList>
    </citation>
    <scope>NUCLEOTIDE SEQUENCE [LARGE SCALE GENOMIC DNA]</scope>
    <source>
        <strain evidence="2 3">DSM 6911</strain>
    </source>
</reference>
<organism evidence="2 3">
    <name type="scientific">Tissierella creatinophila DSM 6911</name>
    <dbReference type="NCBI Taxonomy" id="1123403"/>
    <lineage>
        <taxon>Bacteria</taxon>
        <taxon>Bacillati</taxon>
        <taxon>Bacillota</taxon>
        <taxon>Tissierellia</taxon>
        <taxon>Tissierellales</taxon>
        <taxon>Tissierellaceae</taxon>
        <taxon>Tissierella</taxon>
    </lineage>
</organism>
<keyword evidence="1" id="KW-0472">Membrane</keyword>